<keyword evidence="6" id="KW-1185">Reference proteome</keyword>
<dbReference type="Gene3D" id="1.10.287.600">
    <property type="entry name" value="Helix hairpin bin"/>
    <property type="match status" value="1"/>
</dbReference>
<accession>A0AAD7MXN7</accession>
<reference evidence="5" key="1">
    <citation type="submission" date="2023-03" db="EMBL/GenBank/DDBJ databases">
        <title>Massive genome expansion in bonnet fungi (Mycena s.s.) driven by repeated elements and novel gene families across ecological guilds.</title>
        <authorList>
            <consortium name="Lawrence Berkeley National Laboratory"/>
            <person name="Harder C.B."/>
            <person name="Miyauchi S."/>
            <person name="Viragh M."/>
            <person name="Kuo A."/>
            <person name="Thoen E."/>
            <person name="Andreopoulos B."/>
            <person name="Lu D."/>
            <person name="Skrede I."/>
            <person name="Drula E."/>
            <person name="Henrissat B."/>
            <person name="Morin E."/>
            <person name="Kohler A."/>
            <person name="Barry K."/>
            <person name="LaButti K."/>
            <person name="Morin E."/>
            <person name="Salamov A."/>
            <person name="Lipzen A."/>
            <person name="Mereny Z."/>
            <person name="Hegedus B."/>
            <person name="Baldrian P."/>
            <person name="Stursova M."/>
            <person name="Weitz H."/>
            <person name="Taylor A."/>
            <person name="Grigoriev I.V."/>
            <person name="Nagy L.G."/>
            <person name="Martin F."/>
            <person name="Kauserud H."/>
        </authorList>
    </citation>
    <scope>NUCLEOTIDE SEQUENCE</scope>
    <source>
        <strain evidence="5">CBHHK188m</strain>
    </source>
</reference>
<comment type="similarity">
    <text evidence="1">Belongs to the tubulin family.</text>
</comment>
<dbReference type="Proteomes" id="UP001215280">
    <property type="component" value="Unassembled WGS sequence"/>
</dbReference>
<dbReference type="SUPFAM" id="SSF55307">
    <property type="entry name" value="Tubulin C-terminal domain-like"/>
    <property type="match status" value="1"/>
</dbReference>
<organism evidence="5 6">
    <name type="scientific">Mycena maculata</name>
    <dbReference type="NCBI Taxonomy" id="230809"/>
    <lineage>
        <taxon>Eukaryota</taxon>
        <taxon>Fungi</taxon>
        <taxon>Dikarya</taxon>
        <taxon>Basidiomycota</taxon>
        <taxon>Agaricomycotina</taxon>
        <taxon>Agaricomycetes</taxon>
        <taxon>Agaricomycetidae</taxon>
        <taxon>Agaricales</taxon>
        <taxon>Marasmiineae</taxon>
        <taxon>Mycenaceae</taxon>
        <taxon>Mycena</taxon>
    </lineage>
</organism>
<proteinExistence type="inferred from homology"/>
<evidence type="ECO:0000313" key="5">
    <source>
        <dbReference type="EMBL" id="KAJ7736761.1"/>
    </source>
</evidence>
<dbReference type="InterPro" id="IPR023123">
    <property type="entry name" value="Tubulin_C"/>
</dbReference>
<name>A0AAD7MXN7_9AGAR</name>
<evidence type="ECO:0000256" key="1">
    <source>
        <dbReference type="ARBA" id="ARBA00009636"/>
    </source>
</evidence>
<evidence type="ECO:0000313" key="6">
    <source>
        <dbReference type="Proteomes" id="UP001215280"/>
    </source>
</evidence>
<gene>
    <name evidence="5" type="ORF">DFH07DRAFT_966746</name>
</gene>
<dbReference type="InterPro" id="IPR008280">
    <property type="entry name" value="Tub_FtsZ_C"/>
</dbReference>
<dbReference type="EMBL" id="JARJLG010000147">
    <property type="protein sequence ID" value="KAJ7736761.1"/>
    <property type="molecule type" value="Genomic_DNA"/>
</dbReference>
<dbReference type="GO" id="GO:0005525">
    <property type="term" value="F:GTP binding"/>
    <property type="evidence" value="ECO:0007669"/>
    <property type="project" value="UniProtKB-KW"/>
</dbReference>
<keyword evidence="4" id="KW-0342">GTP-binding</keyword>
<dbReference type="PANTHER" id="PTHR36527:SF8">
    <property type="entry name" value="TUBULIN BETA-4B CHAIN"/>
    <property type="match status" value="1"/>
</dbReference>
<sequence length="86" mass="9952">MLPVVTFIGNSTVIQELFKRVRVSDQFTAMFKRKAFLHWYTQGGMDEMEASDFTETESNMQGLVAECQPGRHDEGEYEEELPVEEE</sequence>
<dbReference type="GO" id="GO:0005874">
    <property type="term" value="C:microtubule"/>
    <property type="evidence" value="ECO:0007669"/>
    <property type="project" value="UniProtKB-KW"/>
</dbReference>
<dbReference type="PANTHER" id="PTHR36527">
    <property type="entry name" value="OS01G0282866 PROTEIN"/>
    <property type="match status" value="1"/>
</dbReference>
<dbReference type="AlphaFoldDB" id="A0AAD7MXN7"/>
<keyword evidence="2" id="KW-0493">Microtubule</keyword>
<evidence type="ECO:0000256" key="4">
    <source>
        <dbReference type="ARBA" id="ARBA00023134"/>
    </source>
</evidence>
<keyword evidence="3" id="KW-0547">Nucleotide-binding</keyword>
<evidence type="ECO:0000256" key="3">
    <source>
        <dbReference type="ARBA" id="ARBA00022741"/>
    </source>
</evidence>
<comment type="caution">
    <text evidence="5">The sequence shown here is derived from an EMBL/GenBank/DDBJ whole genome shotgun (WGS) entry which is preliminary data.</text>
</comment>
<protein>
    <submittedName>
        <fullName evidence="5">Tubulin</fullName>
    </submittedName>
</protein>
<evidence type="ECO:0000256" key="2">
    <source>
        <dbReference type="ARBA" id="ARBA00022701"/>
    </source>
</evidence>